<dbReference type="STRING" id="592050.SAMN05421875_103130"/>
<organism evidence="2 3">
    <name type="scientific">Acidovorax soli</name>
    <dbReference type="NCBI Taxonomy" id="592050"/>
    <lineage>
        <taxon>Bacteria</taxon>
        <taxon>Pseudomonadati</taxon>
        <taxon>Pseudomonadota</taxon>
        <taxon>Betaproteobacteria</taxon>
        <taxon>Burkholderiales</taxon>
        <taxon>Comamonadaceae</taxon>
        <taxon>Acidovorax</taxon>
    </lineage>
</organism>
<name>A0A1H3X1B2_9BURK</name>
<evidence type="ECO:0000313" key="3">
    <source>
        <dbReference type="Proteomes" id="UP000199002"/>
    </source>
</evidence>
<feature type="transmembrane region" description="Helical" evidence="1">
    <location>
        <begin position="12"/>
        <end position="41"/>
    </location>
</feature>
<gene>
    <name evidence="2" type="ORF">SAMN05421875_103130</name>
</gene>
<dbReference type="EMBL" id="FNQJ01000003">
    <property type="protein sequence ID" value="SDZ92308.1"/>
    <property type="molecule type" value="Genomic_DNA"/>
</dbReference>
<sequence>MNDFVAGLTRWLIRAVVVVAGLVMFLSLLAAVLVLALAWGLRAVWARLTGRPVMPWTMRVDPRTGWRTVYRSTERWSTAPAADTPSRRAGVLPGAGEVVDVEPREPREPADLR</sequence>
<accession>A0A1H3X1B2</accession>
<proteinExistence type="predicted"/>
<keyword evidence="3" id="KW-1185">Reference proteome</keyword>
<dbReference type="RefSeq" id="WP_092697119.1">
    <property type="nucleotide sequence ID" value="NZ_CAXIQL010000075.1"/>
</dbReference>
<protein>
    <submittedName>
        <fullName evidence="2">Uncharacterized protein</fullName>
    </submittedName>
</protein>
<dbReference type="Proteomes" id="UP000199002">
    <property type="component" value="Unassembled WGS sequence"/>
</dbReference>
<dbReference type="AlphaFoldDB" id="A0A1H3X1B2"/>
<dbReference type="GeneID" id="34233620"/>
<evidence type="ECO:0000313" key="2">
    <source>
        <dbReference type="EMBL" id="SDZ92308.1"/>
    </source>
</evidence>
<keyword evidence="1" id="KW-0812">Transmembrane</keyword>
<keyword evidence="1" id="KW-1133">Transmembrane helix</keyword>
<evidence type="ECO:0000256" key="1">
    <source>
        <dbReference type="SAM" id="Phobius"/>
    </source>
</evidence>
<reference evidence="3" key="1">
    <citation type="submission" date="2016-10" db="EMBL/GenBank/DDBJ databases">
        <authorList>
            <person name="Varghese N."/>
            <person name="Submissions S."/>
        </authorList>
    </citation>
    <scope>NUCLEOTIDE SEQUENCE [LARGE SCALE GENOMIC DNA]</scope>
    <source>
        <strain evidence="3">DSM 25157</strain>
    </source>
</reference>
<keyword evidence="1" id="KW-0472">Membrane</keyword>